<organism evidence="5">
    <name type="scientific">hydrothermal vent metagenome</name>
    <dbReference type="NCBI Taxonomy" id="652676"/>
    <lineage>
        <taxon>unclassified sequences</taxon>
        <taxon>metagenomes</taxon>
        <taxon>ecological metagenomes</taxon>
    </lineage>
</organism>
<dbReference type="InterPro" id="IPR050659">
    <property type="entry name" value="Peptidase_M24B"/>
</dbReference>
<sequence length="405" mass="44566">MTLGVGGSTAETELNRLSDMTAGLAPISPDEYSARLKRARQIMRDQNIAALYVHAGTSMTYFTGTVWHPSERMVGALIPAAGDISYICPTFEVGTLTQYMMTSGPVHSWEEHENPYNLFRDMLHNNKVTSGTIALDESCPFFISNGIALAAPDYDYINGDCITATCRQIKSAPEIAIMQRVKDMTLTVQKAAARTLRPGIAVAEVEAFIHAAHKKVGAPAGSYFVIVLFGEDTAYPHGVKEPKNLEDGDMVLIDTGCTYFGYISDITRSYVYGAPSARQRRIWEIEKQAQAAAFNAAQVGTRCGDVDLAARTCLEKHQLGPDYKLPGLPHRTGHGIGMDIHEWPYLNSGDDTPLAPGMCFSNEPMICVPDEFGIRLEDHFYMTENGPKWFTEPSPSIDDPFGYEE</sequence>
<reference evidence="5" key="1">
    <citation type="submission" date="2018-06" db="EMBL/GenBank/DDBJ databases">
        <authorList>
            <person name="Zhirakovskaya E."/>
        </authorList>
    </citation>
    <scope>NUCLEOTIDE SEQUENCE</scope>
</reference>
<dbReference type="Gene3D" id="3.90.230.10">
    <property type="entry name" value="Creatinase/methionine aminopeptidase superfamily"/>
    <property type="match status" value="1"/>
</dbReference>
<dbReference type="Pfam" id="PF01321">
    <property type="entry name" value="Creatinase_N"/>
    <property type="match status" value="1"/>
</dbReference>
<dbReference type="InterPro" id="IPR001131">
    <property type="entry name" value="Peptidase_M24B_aminopep-P_CS"/>
</dbReference>
<gene>
    <name evidence="5" type="ORF">MNBD_ALPHA02-1255</name>
</gene>
<keyword evidence="1" id="KW-0479">Metal-binding</keyword>
<dbReference type="InterPro" id="IPR036005">
    <property type="entry name" value="Creatinase/aminopeptidase-like"/>
</dbReference>
<proteinExistence type="predicted"/>
<dbReference type="GO" id="GO:0046872">
    <property type="term" value="F:metal ion binding"/>
    <property type="evidence" value="ECO:0007669"/>
    <property type="project" value="UniProtKB-KW"/>
</dbReference>
<dbReference type="EMBL" id="UOED01000080">
    <property type="protein sequence ID" value="VAV93160.1"/>
    <property type="molecule type" value="Genomic_DNA"/>
</dbReference>
<evidence type="ECO:0000256" key="2">
    <source>
        <dbReference type="ARBA" id="ARBA00022801"/>
    </source>
</evidence>
<evidence type="ECO:0000259" key="4">
    <source>
        <dbReference type="Pfam" id="PF01321"/>
    </source>
</evidence>
<dbReference type="Pfam" id="PF00557">
    <property type="entry name" value="Peptidase_M24"/>
    <property type="match status" value="1"/>
</dbReference>
<dbReference type="PANTHER" id="PTHR46112:SF3">
    <property type="entry name" value="AMINOPEPTIDASE YPDF"/>
    <property type="match status" value="1"/>
</dbReference>
<name>A0A3B0RJ68_9ZZZZ</name>
<evidence type="ECO:0000259" key="3">
    <source>
        <dbReference type="Pfam" id="PF00557"/>
    </source>
</evidence>
<dbReference type="InterPro" id="IPR000994">
    <property type="entry name" value="Pept_M24"/>
</dbReference>
<accession>A0A3B0RJ68</accession>
<feature type="domain" description="Creatinase N-terminal" evidence="4">
    <location>
        <begin position="35"/>
        <end position="169"/>
    </location>
</feature>
<dbReference type="PROSITE" id="PS00491">
    <property type="entry name" value="PROLINE_PEPTIDASE"/>
    <property type="match status" value="1"/>
</dbReference>
<dbReference type="GO" id="GO:0016787">
    <property type="term" value="F:hydrolase activity"/>
    <property type="evidence" value="ECO:0007669"/>
    <property type="project" value="UniProtKB-KW"/>
</dbReference>
<dbReference type="PANTHER" id="PTHR46112">
    <property type="entry name" value="AMINOPEPTIDASE"/>
    <property type="match status" value="1"/>
</dbReference>
<dbReference type="SUPFAM" id="SSF53092">
    <property type="entry name" value="Creatinase/prolidase N-terminal domain"/>
    <property type="match status" value="1"/>
</dbReference>
<protein>
    <submittedName>
        <fullName evidence="5">Proline dipeptidase</fullName>
    </submittedName>
</protein>
<dbReference type="AlphaFoldDB" id="A0A3B0RJ68"/>
<keyword evidence="2" id="KW-0378">Hydrolase</keyword>
<evidence type="ECO:0000256" key="1">
    <source>
        <dbReference type="ARBA" id="ARBA00022723"/>
    </source>
</evidence>
<dbReference type="InterPro" id="IPR000587">
    <property type="entry name" value="Creatinase_N"/>
</dbReference>
<dbReference type="SUPFAM" id="SSF55920">
    <property type="entry name" value="Creatinase/aminopeptidase"/>
    <property type="match status" value="1"/>
</dbReference>
<dbReference type="Gene3D" id="3.40.350.10">
    <property type="entry name" value="Creatinase/prolidase N-terminal domain"/>
    <property type="match status" value="1"/>
</dbReference>
<evidence type="ECO:0000313" key="5">
    <source>
        <dbReference type="EMBL" id="VAV93160.1"/>
    </source>
</evidence>
<dbReference type="InterPro" id="IPR029149">
    <property type="entry name" value="Creatin/AminoP/Spt16_N"/>
</dbReference>
<feature type="domain" description="Peptidase M24" evidence="3">
    <location>
        <begin position="177"/>
        <end position="384"/>
    </location>
</feature>